<dbReference type="STRING" id="698738.OLEAN_C34700"/>
<sequence length="178" mass="19688">MTLNKKNLLILPVTLLIVIVVGFLLPEKIVMPVTGATINDWNKDTFWYEPWGSSGVHKGIDIFANKGTNLVSTTAGFVVFKGNLSKGGEVVLVLGPRWRLHYYAHLESVMVDSFEFVSANERIGTVGDSGNAKGKPPHVHYSIITLAPHFWKITSESQGWKKMFFLDPGKFIISGADI</sequence>
<dbReference type="PATRIC" id="fig|698738.3.peg.3610"/>
<evidence type="ECO:0000256" key="1">
    <source>
        <dbReference type="SAM" id="Phobius"/>
    </source>
</evidence>
<protein>
    <submittedName>
        <fullName evidence="3">Peptidase M23B. By similarity</fullName>
    </submittedName>
</protein>
<dbReference type="PANTHER" id="PTHR21666">
    <property type="entry name" value="PEPTIDASE-RELATED"/>
    <property type="match status" value="1"/>
</dbReference>
<keyword evidence="4" id="KW-1185">Reference proteome</keyword>
<dbReference type="SUPFAM" id="SSF51261">
    <property type="entry name" value="Duplicated hybrid motif"/>
    <property type="match status" value="1"/>
</dbReference>
<keyword evidence="1" id="KW-1133">Transmembrane helix</keyword>
<dbReference type="Gene3D" id="2.70.70.10">
    <property type="entry name" value="Glucose Permease (Domain IIA)"/>
    <property type="match status" value="1"/>
</dbReference>
<dbReference type="EMBL" id="FO203512">
    <property type="protein sequence ID" value="CCK77646.1"/>
    <property type="molecule type" value="Genomic_DNA"/>
</dbReference>
<dbReference type="InterPro" id="IPR016047">
    <property type="entry name" value="M23ase_b-sheet_dom"/>
</dbReference>
<proteinExistence type="predicted"/>
<dbReference type="CDD" id="cd12797">
    <property type="entry name" value="M23_peptidase"/>
    <property type="match status" value="1"/>
</dbReference>
<gene>
    <name evidence="3" type="ORF">OLEAN_C34700</name>
</gene>
<keyword evidence="1" id="KW-0472">Membrane</keyword>
<dbReference type="AlphaFoldDB" id="R4YR07"/>
<evidence type="ECO:0000259" key="2">
    <source>
        <dbReference type="Pfam" id="PF01551"/>
    </source>
</evidence>
<dbReference type="Proteomes" id="UP000032749">
    <property type="component" value="Chromosome"/>
</dbReference>
<accession>R4YR07</accession>
<organism evidence="3 4">
    <name type="scientific">Oleispira antarctica RB-8</name>
    <dbReference type="NCBI Taxonomy" id="698738"/>
    <lineage>
        <taxon>Bacteria</taxon>
        <taxon>Pseudomonadati</taxon>
        <taxon>Pseudomonadota</taxon>
        <taxon>Gammaproteobacteria</taxon>
        <taxon>Oceanospirillales</taxon>
        <taxon>Oceanospirillaceae</taxon>
        <taxon>Oleispira</taxon>
    </lineage>
</organism>
<keyword evidence="1" id="KW-0812">Transmembrane</keyword>
<feature type="domain" description="M23ase beta-sheet core" evidence="2">
    <location>
        <begin position="56"/>
        <end position="144"/>
    </location>
</feature>
<dbReference type="HOGENOM" id="CLU_133185_0_0_6"/>
<feature type="transmembrane region" description="Helical" evidence="1">
    <location>
        <begin position="7"/>
        <end position="25"/>
    </location>
</feature>
<evidence type="ECO:0000313" key="4">
    <source>
        <dbReference type="Proteomes" id="UP000032749"/>
    </source>
</evidence>
<dbReference type="GO" id="GO:0004222">
    <property type="term" value="F:metalloendopeptidase activity"/>
    <property type="evidence" value="ECO:0007669"/>
    <property type="project" value="TreeGrafter"/>
</dbReference>
<evidence type="ECO:0000313" key="3">
    <source>
        <dbReference type="EMBL" id="CCK77646.1"/>
    </source>
</evidence>
<dbReference type="InterPro" id="IPR011055">
    <property type="entry name" value="Dup_hybrid_motif"/>
</dbReference>
<dbReference type="InterPro" id="IPR050570">
    <property type="entry name" value="Cell_wall_metabolism_enzyme"/>
</dbReference>
<dbReference type="Pfam" id="PF01551">
    <property type="entry name" value="Peptidase_M23"/>
    <property type="match status" value="1"/>
</dbReference>
<dbReference type="KEGG" id="oai:OLEAN_C34700"/>
<reference evidence="3 4" key="1">
    <citation type="journal article" date="2013" name="Nat. Commun.">
        <title>Genome sequence and functional genomic analysis of the oil-degrading bacterium Oleispira antarctica.</title>
        <authorList>
            <person name="Kube M."/>
            <person name="Chernikova T.N."/>
            <person name="Al-Ramahi Y."/>
            <person name="Beloqui A."/>
            <person name="Lopez-Cortez N."/>
            <person name="Guazzaroni M.E."/>
            <person name="Heipieper H.J."/>
            <person name="Klages S."/>
            <person name="Kotsyurbenko O.R."/>
            <person name="Langer I."/>
            <person name="Nechitaylo T.Y."/>
            <person name="Lunsdorf H."/>
            <person name="Fernandez M."/>
            <person name="Juarez S."/>
            <person name="Ciordia S."/>
            <person name="Singer A."/>
            <person name="Kagan O."/>
            <person name="Egorova O."/>
            <person name="Petit P.A."/>
            <person name="Stogios P."/>
            <person name="Kim Y."/>
            <person name="Tchigvintsev A."/>
            <person name="Flick R."/>
            <person name="Denaro R."/>
            <person name="Genovese M."/>
            <person name="Albar J.P."/>
            <person name="Reva O.N."/>
            <person name="Martinez-Gomariz M."/>
            <person name="Tran H."/>
            <person name="Ferrer M."/>
            <person name="Savchenko A."/>
            <person name="Yakunin A.F."/>
            <person name="Yakimov M.M."/>
            <person name="Golyshina O.V."/>
            <person name="Reinhardt R."/>
            <person name="Golyshin P.N."/>
        </authorList>
    </citation>
    <scope>NUCLEOTIDE SEQUENCE [LARGE SCALE GENOMIC DNA]</scope>
</reference>
<name>R4YR07_OLEAN</name>
<dbReference type="PANTHER" id="PTHR21666:SF268">
    <property type="entry name" value="PEPTIDASE M23 DOMAIN-CONTAINING PROTEIN"/>
    <property type="match status" value="1"/>
</dbReference>
<dbReference type="OrthoDB" id="9800107at2"/>